<dbReference type="GO" id="GO:0005634">
    <property type="term" value="C:nucleus"/>
    <property type="evidence" value="ECO:0007669"/>
    <property type="project" value="TreeGrafter"/>
</dbReference>
<reference evidence="3 4" key="1">
    <citation type="submission" date="2020-08" db="EMBL/GenBank/DDBJ databases">
        <title>Plant Genome Project.</title>
        <authorList>
            <person name="Zhang R.-G."/>
        </authorList>
    </citation>
    <scope>NUCLEOTIDE SEQUENCE [LARGE SCALE GENOMIC DNA]</scope>
    <source>
        <tissue evidence="3">Rhizome</tissue>
    </source>
</reference>
<dbReference type="OrthoDB" id="780868at2759"/>
<dbReference type="InterPro" id="IPR008889">
    <property type="entry name" value="VQ"/>
</dbReference>
<evidence type="ECO:0000313" key="4">
    <source>
        <dbReference type="Proteomes" id="UP000734854"/>
    </source>
</evidence>
<accession>A0A8J5GLR5</accession>
<proteinExistence type="predicted"/>
<evidence type="ECO:0000313" key="3">
    <source>
        <dbReference type="EMBL" id="KAG6509538.1"/>
    </source>
</evidence>
<dbReference type="EMBL" id="JACMSC010000008">
    <property type="protein sequence ID" value="KAG6509538.1"/>
    <property type="molecule type" value="Genomic_DNA"/>
</dbReference>
<feature type="domain" description="VQ" evidence="2">
    <location>
        <begin position="66"/>
        <end position="84"/>
    </location>
</feature>
<dbReference type="GO" id="GO:0006970">
    <property type="term" value="P:response to osmotic stress"/>
    <property type="evidence" value="ECO:0007669"/>
    <property type="project" value="TreeGrafter"/>
</dbReference>
<evidence type="ECO:0000259" key="2">
    <source>
        <dbReference type="Pfam" id="PF05678"/>
    </source>
</evidence>
<comment type="caution">
    <text evidence="3">The sequence shown here is derived from an EMBL/GenBank/DDBJ whole genome shotgun (WGS) entry which is preliminary data.</text>
</comment>
<dbReference type="AlphaFoldDB" id="A0A8J5GLR5"/>
<dbReference type="Pfam" id="PF05678">
    <property type="entry name" value="VQ"/>
    <property type="match status" value="1"/>
</dbReference>
<protein>
    <recommendedName>
        <fullName evidence="2">VQ domain-containing protein</fullName>
    </recommendedName>
</protein>
<evidence type="ECO:0000256" key="1">
    <source>
        <dbReference type="SAM" id="MobiDB-lite"/>
    </source>
</evidence>
<dbReference type="InterPro" id="IPR039609">
    <property type="entry name" value="VQ_15/22"/>
</dbReference>
<feature type="region of interest" description="Disordered" evidence="1">
    <location>
        <begin position="82"/>
        <end position="104"/>
    </location>
</feature>
<sequence>MAWVTDAYAGDAEAITHALRVSLSSDSSPPPAATLRRNPRAPTSGKIFKPKRKPRGGAVANRSPITYISADPANFREMVQQATGVAGLEPSDSPPSPPPMAAPQQIRLPTLDTSALFLDQIAGRQPVTDFVPLPTIFPSLEDVM</sequence>
<feature type="region of interest" description="Disordered" evidence="1">
    <location>
        <begin position="22"/>
        <end position="59"/>
    </location>
</feature>
<name>A0A8J5GLR5_ZINOF</name>
<keyword evidence="4" id="KW-1185">Reference proteome</keyword>
<gene>
    <name evidence="3" type="ORF">ZIOFF_027531</name>
</gene>
<organism evidence="3 4">
    <name type="scientific">Zingiber officinale</name>
    <name type="common">Ginger</name>
    <name type="synonym">Amomum zingiber</name>
    <dbReference type="NCBI Taxonomy" id="94328"/>
    <lineage>
        <taxon>Eukaryota</taxon>
        <taxon>Viridiplantae</taxon>
        <taxon>Streptophyta</taxon>
        <taxon>Embryophyta</taxon>
        <taxon>Tracheophyta</taxon>
        <taxon>Spermatophyta</taxon>
        <taxon>Magnoliopsida</taxon>
        <taxon>Liliopsida</taxon>
        <taxon>Zingiberales</taxon>
        <taxon>Zingiberaceae</taxon>
        <taxon>Zingiber</taxon>
    </lineage>
</organism>
<dbReference type="Proteomes" id="UP000734854">
    <property type="component" value="Unassembled WGS sequence"/>
</dbReference>
<feature type="compositionally biased region" description="Pro residues" evidence="1">
    <location>
        <begin position="92"/>
        <end position="101"/>
    </location>
</feature>
<dbReference type="GO" id="GO:0005516">
    <property type="term" value="F:calmodulin binding"/>
    <property type="evidence" value="ECO:0007669"/>
    <property type="project" value="TreeGrafter"/>
</dbReference>
<dbReference type="PANTHER" id="PTHR33179">
    <property type="entry name" value="VQ MOTIF-CONTAINING PROTEIN"/>
    <property type="match status" value="1"/>
</dbReference>
<dbReference type="PANTHER" id="PTHR33179:SF9">
    <property type="entry name" value="OS01G0278000 PROTEIN"/>
    <property type="match status" value="1"/>
</dbReference>